<evidence type="ECO:0000313" key="2">
    <source>
        <dbReference type="EMBL" id="CAG6473539.1"/>
    </source>
</evidence>
<dbReference type="AlphaFoldDB" id="A0A8D8BGF4"/>
<evidence type="ECO:0000256" key="1">
    <source>
        <dbReference type="SAM" id="MobiDB-lite"/>
    </source>
</evidence>
<protein>
    <submittedName>
        <fullName evidence="2">(northern house mosquito) hypothetical protein</fullName>
    </submittedName>
</protein>
<sequence length="99" mass="11856">MKSRIIRRSSGHEQQRVTSKDEKHRHRLDPVDTTQPMVVLTVLHQLSQVFHHRKRPQNTPEGTLLFRTRPVHRSHVVTRTGQNHQHKERDHRSVHDFRS</sequence>
<feature type="region of interest" description="Disordered" evidence="1">
    <location>
        <begin position="1"/>
        <end position="33"/>
    </location>
</feature>
<feature type="compositionally biased region" description="Basic and acidic residues" evidence="1">
    <location>
        <begin position="10"/>
        <end position="22"/>
    </location>
</feature>
<organism evidence="2">
    <name type="scientific">Culex pipiens</name>
    <name type="common">House mosquito</name>
    <dbReference type="NCBI Taxonomy" id="7175"/>
    <lineage>
        <taxon>Eukaryota</taxon>
        <taxon>Metazoa</taxon>
        <taxon>Ecdysozoa</taxon>
        <taxon>Arthropoda</taxon>
        <taxon>Hexapoda</taxon>
        <taxon>Insecta</taxon>
        <taxon>Pterygota</taxon>
        <taxon>Neoptera</taxon>
        <taxon>Endopterygota</taxon>
        <taxon>Diptera</taxon>
        <taxon>Nematocera</taxon>
        <taxon>Culicoidea</taxon>
        <taxon>Culicidae</taxon>
        <taxon>Culicinae</taxon>
        <taxon>Culicini</taxon>
        <taxon>Culex</taxon>
        <taxon>Culex</taxon>
    </lineage>
</organism>
<feature type="region of interest" description="Disordered" evidence="1">
    <location>
        <begin position="51"/>
        <end position="99"/>
    </location>
</feature>
<dbReference type="EMBL" id="HBUE01072964">
    <property type="protein sequence ID" value="CAG6473539.1"/>
    <property type="molecule type" value="Transcribed_RNA"/>
</dbReference>
<reference evidence="2" key="1">
    <citation type="submission" date="2021-05" db="EMBL/GenBank/DDBJ databases">
        <authorList>
            <person name="Alioto T."/>
            <person name="Alioto T."/>
            <person name="Gomez Garrido J."/>
        </authorList>
    </citation>
    <scope>NUCLEOTIDE SEQUENCE</scope>
</reference>
<feature type="compositionally biased region" description="Basic and acidic residues" evidence="1">
    <location>
        <begin position="85"/>
        <end position="99"/>
    </location>
</feature>
<accession>A0A8D8BGF4</accession>
<proteinExistence type="predicted"/>
<name>A0A8D8BGF4_CULPI</name>